<reference evidence="1 2" key="1">
    <citation type="journal article" date="2011" name="Plasmid">
        <title>Streptomyces turgidiscabies Car8 contains a modular pathogenicity island that shares virulence genes with other actinobacterial plant pathogens.</title>
        <authorList>
            <person name="Huguet-Tapia J.C."/>
            <person name="Badger J.H."/>
            <person name="Loria R."/>
            <person name="Pettis G.S."/>
        </authorList>
    </citation>
    <scope>NUCLEOTIDE SEQUENCE [LARGE SCALE GENOMIC DNA]</scope>
    <source>
        <strain evidence="1 2">Car8</strain>
    </source>
</reference>
<gene>
    <name evidence="1" type="ORF">STRTUCAR8_01700</name>
</gene>
<accession>L7F3A6</accession>
<dbReference type="Proteomes" id="UP000010931">
    <property type="component" value="Unassembled WGS sequence"/>
</dbReference>
<dbReference type="EMBL" id="AEJB01000361">
    <property type="protein sequence ID" value="ELP65812.1"/>
    <property type="molecule type" value="Genomic_DNA"/>
</dbReference>
<name>L7F3A6_STRT8</name>
<proteinExistence type="predicted"/>
<evidence type="ECO:0000313" key="1">
    <source>
        <dbReference type="EMBL" id="ELP65812.1"/>
    </source>
</evidence>
<evidence type="ECO:0000313" key="2">
    <source>
        <dbReference type="Proteomes" id="UP000010931"/>
    </source>
</evidence>
<protein>
    <submittedName>
        <fullName evidence="1">Uncharacterized protein</fullName>
    </submittedName>
</protein>
<comment type="caution">
    <text evidence="1">The sequence shown here is derived from an EMBL/GenBank/DDBJ whole genome shotgun (WGS) entry which is preliminary data.</text>
</comment>
<keyword evidence="2" id="KW-1185">Reference proteome</keyword>
<sequence length="48" mass="4986">MMLTVAEIHAPQQPAVIAPGPAQVPADTTGIAELRAAKSCEPANRAYQ</sequence>
<dbReference type="AlphaFoldDB" id="L7F3A6"/>
<organism evidence="1 2">
    <name type="scientific">Streptomyces turgidiscabies (strain Car8)</name>
    <dbReference type="NCBI Taxonomy" id="698760"/>
    <lineage>
        <taxon>Bacteria</taxon>
        <taxon>Bacillati</taxon>
        <taxon>Actinomycetota</taxon>
        <taxon>Actinomycetes</taxon>
        <taxon>Kitasatosporales</taxon>
        <taxon>Streptomycetaceae</taxon>
        <taxon>Streptomyces</taxon>
    </lineage>
</organism>